<evidence type="ECO:0000256" key="1">
    <source>
        <dbReference type="ARBA" id="ARBA00049983"/>
    </source>
</evidence>
<evidence type="ECO:0000313" key="4">
    <source>
        <dbReference type="EMBL" id="KAH3669167.1"/>
    </source>
</evidence>
<dbReference type="InterPro" id="IPR016024">
    <property type="entry name" value="ARM-type_fold"/>
</dbReference>
<feature type="region of interest" description="Disordered" evidence="2">
    <location>
        <begin position="1"/>
        <end position="32"/>
    </location>
</feature>
<feature type="domain" description="SYO1-like TPR repeats" evidence="3">
    <location>
        <begin position="396"/>
        <end position="620"/>
    </location>
</feature>
<organism evidence="4 5">
    <name type="scientific">Wickerhamomyces mucosus</name>
    <dbReference type="NCBI Taxonomy" id="1378264"/>
    <lineage>
        <taxon>Eukaryota</taxon>
        <taxon>Fungi</taxon>
        <taxon>Dikarya</taxon>
        <taxon>Ascomycota</taxon>
        <taxon>Saccharomycotina</taxon>
        <taxon>Saccharomycetes</taxon>
        <taxon>Phaffomycetales</taxon>
        <taxon>Wickerhamomycetaceae</taxon>
        <taxon>Wickerhamomyces</taxon>
    </lineage>
</organism>
<dbReference type="OrthoDB" id="288703at2759"/>
<dbReference type="GO" id="GO:0042273">
    <property type="term" value="P:ribosomal large subunit biogenesis"/>
    <property type="evidence" value="ECO:0007669"/>
    <property type="project" value="TreeGrafter"/>
</dbReference>
<protein>
    <recommendedName>
        <fullName evidence="3">SYO1-like TPR repeats domain-containing protein</fullName>
    </recommendedName>
</protein>
<dbReference type="PANTHER" id="PTHR13347">
    <property type="entry name" value="HEAT REPEAT-CONTAINING PROTEIN 3"/>
    <property type="match status" value="1"/>
</dbReference>
<feature type="compositionally biased region" description="Polar residues" evidence="2">
    <location>
        <begin position="16"/>
        <end position="31"/>
    </location>
</feature>
<dbReference type="GO" id="GO:0051082">
    <property type="term" value="F:unfolded protein binding"/>
    <property type="evidence" value="ECO:0007669"/>
    <property type="project" value="TreeGrafter"/>
</dbReference>
<dbReference type="InterPro" id="IPR052616">
    <property type="entry name" value="SYO1-like"/>
</dbReference>
<comment type="caution">
    <text evidence="4">The sequence shown here is derived from an EMBL/GenBank/DDBJ whole genome shotgun (WGS) entry which is preliminary data.</text>
</comment>
<accession>A0A9P8PBY2</accession>
<dbReference type="EMBL" id="JAEUBF010001336">
    <property type="protein sequence ID" value="KAH3669167.1"/>
    <property type="molecule type" value="Genomic_DNA"/>
</dbReference>
<dbReference type="Gene3D" id="1.25.10.10">
    <property type="entry name" value="Leucine-rich Repeat Variant"/>
    <property type="match status" value="1"/>
</dbReference>
<comment type="similarity">
    <text evidence="1">Belongs to the nuclear import and ribosome assembly adapter family.</text>
</comment>
<evidence type="ECO:0000256" key="2">
    <source>
        <dbReference type="SAM" id="MobiDB-lite"/>
    </source>
</evidence>
<sequence>MGKLKKKSRSSKYRSNPVNKTLTKNDGTINNKQDENLKTNKIIPIINKLKSSIPNERSMAISTISVMIEDNKFRKLLLKEKLVQIILEQCLNDSNIEIVVESFGLLRNLVIEEGYDVSIYLWRQNIWKVIEINLLKSNNSFKEYIKDSKQFKNLEITLLFDYIENLLSLIFGLCDTCDDILEQIISNDKLSTIFKIIKEIFESNCLKFDQINPQLLISINLFNTILEFIYNLSTQSDEFITKFLNEFLSIWDSFKIMEFIFNCNKTNELSKILIQGIILQFVKSIDQTLISNIFQNIINTIKDIDIKDERLKLLTEFDNSNDLNLNKINEINKIKIQSRSKFQSIDLSIEIITATLEILSTLSNFEIDNQIERLLIGEIPEILLKLTEFIEFRSKSFIGLNNLNWLIINLELSNNLQWINNSKLIFDKIMNELIIEQDLDLDCKTSIFGILWSDLIMFGSEISIPLIFSQNSIDEVEKTIINNNENNDNDNENDDNDEYIIRLIGFLGNLAKFPNSIDLNFKISQLFFKILSILINDQNKNLIKFKIEILDLIYEIYSDKSFDYDSKIFIHYQYLNKLIELKSQLKHEIKLIDKNQNKELKLRGEEVSDNLSRFIQYKQDE</sequence>
<feature type="compositionally biased region" description="Basic residues" evidence="2">
    <location>
        <begin position="1"/>
        <end position="12"/>
    </location>
</feature>
<dbReference type="SUPFAM" id="SSF48371">
    <property type="entry name" value="ARM repeat"/>
    <property type="match status" value="1"/>
</dbReference>
<dbReference type="InterPro" id="IPR011989">
    <property type="entry name" value="ARM-like"/>
</dbReference>
<dbReference type="Proteomes" id="UP000769528">
    <property type="component" value="Unassembled WGS sequence"/>
</dbReference>
<keyword evidence="5" id="KW-1185">Reference proteome</keyword>
<dbReference type="PANTHER" id="PTHR13347:SF1">
    <property type="entry name" value="HEAT REPEAT-CONTAINING PROTEIN 3"/>
    <property type="match status" value="1"/>
</dbReference>
<gene>
    <name evidence="4" type="ORF">WICMUC_005006</name>
</gene>
<reference evidence="4" key="1">
    <citation type="journal article" date="2021" name="Open Biol.">
        <title>Shared evolutionary footprints suggest mitochondrial oxidative damage underlies multiple complex I losses in fungi.</title>
        <authorList>
            <person name="Schikora-Tamarit M.A."/>
            <person name="Marcet-Houben M."/>
            <person name="Nosek J."/>
            <person name="Gabaldon T."/>
        </authorList>
    </citation>
    <scope>NUCLEOTIDE SEQUENCE</scope>
    <source>
        <strain evidence="4">CBS6341</strain>
    </source>
</reference>
<dbReference type="AlphaFoldDB" id="A0A9P8PBY2"/>
<proteinExistence type="inferred from homology"/>
<reference evidence="4" key="2">
    <citation type="submission" date="2021-01" db="EMBL/GenBank/DDBJ databases">
        <authorList>
            <person name="Schikora-Tamarit M.A."/>
        </authorList>
    </citation>
    <scope>NUCLEOTIDE SEQUENCE</scope>
    <source>
        <strain evidence="4">CBS6341</strain>
    </source>
</reference>
<evidence type="ECO:0000313" key="5">
    <source>
        <dbReference type="Proteomes" id="UP000769528"/>
    </source>
</evidence>
<name>A0A9P8PBY2_9ASCO</name>
<dbReference type="CDD" id="cd13394">
    <property type="entry name" value="Syo1_like"/>
    <property type="match status" value="1"/>
</dbReference>
<evidence type="ECO:0000259" key="3">
    <source>
        <dbReference type="Pfam" id="PF25567"/>
    </source>
</evidence>
<dbReference type="InterPro" id="IPR057990">
    <property type="entry name" value="TPR_SYO1"/>
</dbReference>
<dbReference type="GO" id="GO:0006606">
    <property type="term" value="P:protein import into nucleus"/>
    <property type="evidence" value="ECO:0007669"/>
    <property type="project" value="TreeGrafter"/>
</dbReference>
<dbReference type="Pfam" id="PF25567">
    <property type="entry name" value="TPR_SYO1"/>
    <property type="match status" value="1"/>
</dbReference>